<dbReference type="Proteomes" id="UP000178912">
    <property type="component" value="Unassembled WGS sequence"/>
</dbReference>
<dbReference type="Pfam" id="PF01636">
    <property type="entry name" value="APH"/>
    <property type="match status" value="1"/>
</dbReference>
<dbReference type="InterPro" id="IPR051678">
    <property type="entry name" value="AGP_Transferase"/>
</dbReference>
<dbReference type="InterPro" id="IPR011009">
    <property type="entry name" value="Kinase-like_dom_sf"/>
</dbReference>
<dbReference type="PANTHER" id="PTHR21310">
    <property type="entry name" value="AMINOGLYCOSIDE PHOSPHOTRANSFERASE-RELATED-RELATED"/>
    <property type="match status" value="1"/>
</dbReference>
<keyword evidence="3" id="KW-1185">Reference proteome</keyword>
<evidence type="ECO:0000313" key="2">
    <source>
        <dbReference type="EMBL" id="CZT13923.1"/>
    </source>
</evidence>
<accession>A0A1E1LTV2</accession>
<reference evidence="3" key="1">
    <citation type="submission" date="2016-03" db="EMBL/GenBank/DDBJ databases">
        <authorList>
            <person name="Guldener U."/>
        </authorList>
    </citation>
    <scope>NUCLEOTIDE SEQUENCE [LARGE SCALE GENOMIC DNA]</scope>
    <source>
        <strain evidence="3">04CH-RAC-A.6.1</strain>
    </source>
</reference>
<dbReference type="PANTHER" id="PTHR21310:SF54">
    <property type="entry name" value="AMINOGLYCOSIDE PHOSPHOTRANSFERASE DOMAIN-CONTAINING PROTEIN"/>
    <property type="match status" value="1"/>
</dbReference>
<dbReference type="SUPFAM" id="SSF56112">
    <property type="entry name" value="Protein kinase-like (PK-like)"/>
    <property type="match status" value="1"/>
</dbReference>
<evidence type="ECO:0000259" key="1">
    <source>
        <dbReference type="Pfam" id="PF01636"/>
    </source>
</evidence>
<name>A0A1E1LTV2_9HELO</name>
<dbReference type="AlphaFoldDB" id="A0A1E1LTV2"/>
<sequence>MFTLNVGELLTGDNVVIKTSSYFNRTAEDILLPSSAEVRGRALQEGIVYAGTRLPIKFPELGLIIKFGKHLTIAEAQCLWAIGKHLKCEVPVPELYSWVHDEEELFIHIELIEGETLEARWDALSVLKRVDVSSQLRRMTTALRGLKQGGRDAFIGSINRGPLLDILFEGRPGFGPFKTTKEFHDRFAAEVNKFHPDIRNFVDVMRGQLPDEASITFTHSDLHPSNIILTGTGTKPIRVLAILDWHQSGWYPDYCEFCNMLYCVHGDGDWAKVFIPTILEEPDCFDG</sequence>
<evidence type="ECO:0000313" key="3">
    <source>
        <dbReference type="Proteomes" id="UP000178912"/>
    </source>
</evidence>
<organism evidence="2 3">
    <name type="scientific">Rhynchosporium agropyri</name>
    <dbReference type="NCBI Taxonomy" id="914238"/>
    <lineage>
        <taxon>Eukaryota</taxon>
        <taxon>Fungi</taxon>
        <taxon>Dikarya</taxon>
        <taxon>Ascomycota</taxon>
        <taxon>Pezizomycotina</taxon>
        <taxon>Leotiomycetes</taxon>
        <taxon>Helotiales</taxon>
        <taxon>Ploettnerulaceae</taxon>
        <taxon>Rhynchosporium</taxon>
    </lineage>
</organism>
<feature type="domain" description="Aminoglycoside phosphotransferase" evidence="1">
    <location>
        <begin position="84"/>
        <end position="271"/>
    </location>
</feature>
<protein>
    <recommendedName>
        <fullName evidence="1">Aminoglycoside phosphotransferase domain-containing protein</fullName>
    </recommendedName>
</protein>
<dbReference type="OrthoDB" id="5404599at2759"/>
<dbReference type="InterPro" id="IPR002575">
    <property type="entry name" value="Aminoglycoside_PTrfase"/>
</dbReference>
<proteinExistence type="predicted"/>
<gene>
    <name evidence="2" type="ORF">RAG0_17492</name>
</gene>
<dbReference type="EMBL" id="FJUX01000242">
    <property type="protein sequence ID" value="CZT13923.1"/>
    <property type="molecule type" value="Genomic_DNA"/>
</dbReference>
<dbReference type="Gene3D" id="3.90.1200.10">
    <property type="match status" value="1"/>
</dbReference>